<protein>
    <submittedName>
        <fullName evidence="1">Uncharacterized protein</fullName>
    </submittedName>
</protein>
<evidence type="ECO:0000313" key="2">
    <source>
        <dbReference type="Proteomes" id="UP000078576"/>
    </source>
</evidence>
<name>A0A194UXA6_CYTMA</name>
<dbReference type="AlphaFoldDB" id="A0A194UXA6"/>
<reference evidence="2" key="1">
    <citation type="submission" date="2014-12" db="EMBL/GenBank/DDBJ databases">
        <title>Genome Sequence of Valsa Canker Pathogens Uncovers a Specific Adaption of Colonization on Woody Bark.</title>
        <authorList>
            <person name="Yin Z."/>
            <person name="Liu H."/>
            <person name="Gao X."/>
            <person name="Li Z."/>
            <person name="Song N."/>
            <person name="Ke X."/>
            <person name="Dai Q."/>
            <person name="Wu Y."/>
            <person name="Sun Y."/>
            <person name="Xu J.-R."/>
            <person name="Kang Z.K."/>
            <person name="Wang L."/>
            <person name="Huang L."/>
        </authorList>
    </citation>
    <scope>NUCLEOTIDE SEQUENCE [LARGE SCALE GENOMIC DNA]</scope>
    <source>
        <strain evidence="2">SXYL134</strain>
    </source>
</reference>
<dbReference type="Proteomes" id="UP000078576">
    <property type="component" value="Unassembled WGS sequence"/>
</dbReference>
<organism evidence="1 2">
    <name type="scientific">Cytospora mali</name>
    <name type="common">Apple Valsa canker fungus</name>
    <name type="synonym">Valsa mali</name>
    <dbReference type="NCBI Taxonomy" id="578113"/>
    <lineage>
        <taxon>Eukaryota</taxon>
        <taxon>Fungi</taxon>
        <taxon>Dikarya</taxon>
        <taxon>Ascomycota</taxon>
        <taxon>Pezizomycotina</taxon>
        <taxon>Sordariomycetes</taxon>
        <taxon>Sordariomycetidae</taxon>
        <taxon>Diaporthales</taxon>
        <taxon>Cytosporaceae</taxon>
        <taxon>Cytospora</taxon>
    </lineage>
</organism>
<keyword evidence="2" id="KW-1185">Reference proteome</keyword>
<dbReference type="EMBL" id="KN714687">
    <property type="protein sequence ID" value="KUI56283.1"/>
    <property type="molecule type" value="Genomic_DNA"/>
</dbReference>
<gene>
    <name evidence="1" type="ORF">VP1G_10838</name>
</gene>
<proteinExistence type="predicted"/>
<evidence type="ECO:0000313" key="1">
    <source>
        <dbReference type="EMBL" id="KUI56283.1"/>
    </source>
</evidence>
<sequence length="348" mass="37528">MLSCGTVLKREYTSLSRIFISASARCLPTHPLPPFEKAKNSLFLSASPSLTSHLSGSNLSGSGNTPTSVRCTDGIDPRGHVVETLGRDGQALQVPRLVAQPAQQREGPGVGAAHAVVQDELVRERRLPRRRAEHAQDAAHDAVQRGAVVPNQAVLQARVERHLPHDVLVFLFLERVRAERVEEVVACAVERVGVQRDVQVQAAAATATATATRTPLDHLHEATAPLLYTLHTFGLHDIAIRIPVRQDPLAPGVILLVQRAKHCPPAIHSKKVIELRLVVAAAPRAVDLLDGRGRREGHLVGRDAHRRAIPTVQGVDMPGAVGAEFVPFDGQGGEECVPWTRDAGQRGP</sequence>
<accession>A0A194UXA6</accession>